<evidence type="ECO:0008006" key="4">
    <source>
        <dbReference type="Google" id="ProtNLM"/>
    </source>
</evidence>
<dbReference type="GO" id="GO:0016020">
    <property type="term" value="C:membrane"/>
    <property type="evidence" value="ECO:0007669"/>
    <property type="project" value="InterPro"/>
</dbReference>
<dbReference type="GO" id="GO:0008527">
    <property type="term" value="F:taste receptor activity"/>
    <property type="evidence" value="ECO:0007669"/>
    <property type="project" value="InterPro"/>
</dbReference>
<keyword evidence="1" id="KW-1133">Transmembrane helix</keyword>
<keyword evidence="1" id="KW-0812">Transmembrane</keyword>
<dbReference type="AlphaFoldDB" id="A0A8J9UMM4"/>
<dbReference type="EMBL" id="OV170223">
    <property type="protein sequence ID" value="CAH0722913.1"/>
    <property type="molecule type" value="Genomic_DNA"/>
</dbReference>
<name>A0A8J9UMM4_9NEOP</name>
<proteinExistence type="predicted"/>
<keyword evidence="3" id="KW-1185">Reference proteome</keyword>
<dbReference type="OrthoDB" id="5800391at2759"/>
<feature type="transmembrane region" description="Helical" evidence="1">
    <location>
        <begin position="54"/>
        <end position="75"/>
    </location>
</feature>
<evidence type="ECO:0000256" key="1">
    <source>
        <dbReference type="SAM" id="Phobius"/>
    </source>
</evidence>
<evidence type="ECO:0000313" key="3">
    <source>
        <dbReference type="Proteomes" id="UP000838878"/>
    </source>
</evidence>
<keyword evidence="1" id="KW-0472">Membrane</keyword>
<reference evidence="2" key="1">
    <citation type="submission" date="2021-12" db="EMBL/GenBank/DDBJ databases">
        <authorList>
            <person name="Martin H S."/>
        </authorList>
    </citation>
    <scope>NUCLEOTIDE SEQUENCE</scope>
</reference>
<feature type="non-terminal residue" evidence="2">
    <location>
        <position position="76"/>
    </location>
</feature>
<evidence type="ECO:0000313" key="2">
    <source>
        <dbReference type="EMBL" id="CAH0722913.1"/>
    </source>
</evidence>
<accession>A0A8J9UMM4</accession>
<dbReference type="Pfam" id="PF06151">
    <property type="entry name" value="Trehalose_recp"/>
    <property type="match status" value="1"/>
</dbReference>
<sequence length="76" mass="9264">MTMCISIYLTSYFKNLYEVIGRQKEQNIINWEEIRVYYSYLVELVNEVNRNMCYMILLSLFTSLFFIVVQLFNLIQ</sequence>
<organism evidence="2 3">
    <name type="scientific">Brenthis ino</name>
    <name type="common">lesser marbled fritillary</name>
    <dbReference type="NCBI Taxonomy" id="405034"/>
    <lineage>
        <taxon>Eukaryota</taxon>
        <taxon>Metazoa</taxon>
        <taxon>Ecdysozoa</taxon>
        <taxon>Arthropoda</taxon>
        <taxon>Hexapoda</taxon>
        <taxon>Insecta</taxon>
        <taxon>Pterygota</taxon>
        <taxon>Neoptera</taxon>
        <taxon>Endopterygota</taxon>
        <taxon>Lepidoptera</taxon>
        <taxon>Glossata</taxon>
        <taxon>Ditrysia</taxon>
        <taxon>Papilionoidea</taxon>
        <taxon>Nymphalidae</taxon>
        <taxon>Heliconiinae</taxon>
        <taxon>Argynnini</taxon>
        <taxon>Brenthis</taxon>
    </lineage>
</organism>
<protein>
    <recommendedName>
        <fullName evidence="4">Gustatory receptor</fullName>
    </recommendedName>
</protein>
<dbReference type="InterPro" id="IPR009318">
    <property type="entry name" value="Gustatory_rcpt"/>
</dbReference>
<gene>
    <name evidence="2" type="ORF">BINO364_LOCUS8799</name>
</gene>
<dbReference type="Proteomes" id="UP000838878">
    <property type="component" value="Chromosome 3"/>
</dbReference>